<keyword evidence="6" id="KW-0460">Magnesium</keyword>
<reference evidence="12" key="1">
    <citation type="journal article" date="2020" name="mSystems">
        <title>Genome- and Community-Level Interaction Insights into Carbon Utilization and Element Cycling Functions of Hydrothermarchaeota in Hydrothermal Sediment.</title>
        <authorList>
            <person name="Zhou Z."/>
            <person name="Liu Y."/>
            <person name="Xu W."/>
            <person name="Pan J."/>
            <person name="Luo Z.H."/>
            <person name="Li M."/>
        </authorList>
    </citation>
    <scope>NUCLEOTIDE SEQUENCE [LARGE SCALE GENOMIC DNA]</scope>
    <source>
        <strain evidence="12">SpSt-132</strain>
    </source>
</reference>
<dbReference type="SFLD" id="SFLDF00027">
    <property type="entry name" value="p-type_atpase"/>
    <property type="match status" value="1"/>
</dbReference>
<dbReference type="InterPro" id="IPR044492">
    <property type="entry name" value="P_typ_ATPase_HD_dom"/>
</dbReference>
<keyword evidence="7" id="KW-1278">Translocase</keyword>
<dbReference type="Pfam" id="PF00122">
    <property type="entry name" value="E1-E2_ATPase"/>
    <property type="match status" value="1"/>
</dbReference>
<dbReference type="SFLD" id="SFLDG00002">
    <property type="entry name" value="C1.7:_P-type_atpase_like"/>
    <property type="match status" value="1"/>
</dbReference>
<evidence type="ECO:0000256" key="3">
    <source>
        <dbReference type="ARBA" id="ARBA00022692"/>
    </source>
</evidence>
<dbReference type="Gene3D" id="3.40.1110.10">
    <property type="entry name" value="Calcium-transporting ATPase, cytoplasmic domain N"/>
    <property type="match status" value="2"/>
</dbReference>
<dbReference type="SUPFAM" id="SSF81665">
    <property type="entry name" value="Calcium ATPase, transmembrane domain M"/>
    <property type="match status" value="1"/>
</dbReference>
<protein>
    <submittedName>
        <fullName evidence="12">Cation-transporting P-type ATPase</fullName>
    </submittedName>
</protein>
<evidence type="ECO:0000256" key="2">
    <source>
        <dbReference type="ARBA" id="ARBA00022553"/>
    </source>
</evidence>
<dbReference type="InterPro" id="IPR023298">
    <property type="entry name" value="ATPase_P-typ_TM_dom_sf"/>
</dbReference>
<dbReference type="PRINTS" id="PR00119">
    <property type="entry name" value="CATATPASE"/>
</dbReference>
<dbReference type="Gene3D" id="3.40.50.1000">
    <property type="entry name" value="HAD superfamily/HAD-like"/>
    <property type="match status" value="2"/>
</dbReference>
<dbReference type="InterPro" id="IPR036412">
    <property type="entry name" value="HAD-like_sf"/>
</dbReference>
<evidence type="ECO:0000313" key="12">
    <source>
        <dbReference type="EMBL" id="HEW45772.1"/>
    </source>
</evidence>
<evidence type="ECO:0000256" key="4">
    <source>
        <dbReference type="ARBA" id="ARBA00022741"/>
    </source>
</evidence>
<dbReference type="Gene3D" id="2.70.150.10">
    <property type="entry name" value="Calcium-transporting ATPase, cytoplasmic transduction domain A"/>
    <property type="match status" value="1"/>
</dbReference>
<feature type="transmembrane region" description="Helical" evidence="10">
    <location>
        <begin position="806"/>
        <end position="823"/>
    </location>
</feature>
<dbReference type="GO" id="GO:0016887">
    <property type="term" value="F:ATP hydrolysis activity"/>
    <property type="evidence" value="ECO:0007669"/>
    <property type="project" value="InterPro"/>
</dbReference>
<evidence type="ECO:0000259" key="11">
    <source>
        <dbReference type="SMART" id="SM00831"/>
    </source>
</evidence>
<dbReference type="GO" id="GO:0005524">
    <property type="term" value="F:ATP binding"/>
    <property type="evidence" value="ECO:0007669"/>
    <property type="project" value="UniProtKB-KW"/>
</dbReference>
<feature type="domain" description="Cation-transporting P-type ATPase N-terminal" evidence="11">
    <location>
        <begin position="2"/>
        <end position="72"/>
    </location>
</feature>
<dbReference type="FunFam" id="2.70.150.10:FF:000160">
    <property type="entry name" value="Sarcoplasmic/endoplasmic reticulum calcium ATPase 1"/>
    <property type="match status" value="1"/>
</dbReference>
<dbReference type="InterPro" id="IPR023299">
    <property type="entry name" value="ATPase_P-typ_cyto_dom_N"/>
</dbReference>
<gene>
    <name evidence="12" type="ORF">ENO47_03765</name>
</gene>
<name>A0A7C2ZII1_9AQUI</name>
<proteinExistence type="predicted"/>
<evidence type="ECO:0000256" key="7">
    <source>
        <dbReference type="ARBA" id="ARBA00022967"/>
    </source>
</evidence>
<organism evidence="12">
    <name type="scientific">Hydrogenobacter sp</name>
    <dbReference type="NCBI Taxonomy" id="2152829"/>
    <lineage>
        <taxon>Bacteria</taxon>
        <taxon>Pseudomonadati</taxon>
        <taxon>Aquificota</taxon>
        <taxon>Aquificia</taxon>
        <taxon>Aquificales</taxon>
        <taxon>Aquificaceae</taxon>
        <taxon>Hydrogenobacter</taxon>
    </lineage>
</organism>
<evidence type="ECO:0000256" key="10">
    <source>
        <dbReference type="SAM" id="Phobius"/>
    </source>
</evidence>
<dbReference type="InterPro" id="IPR004014">
    <property type="entry name" value="ATPase_P-typ_cation-transptr_N"/>
</dbReference>
<keyword evidence="3 10" id="KW-0812">Transmembrane</keyword>
<feature type="transmembrane region" description="Helical" evidence="10">
    <location>
        <begin position="774"/>
        <end position="794"/>
    </location>
</feature>
<dbReference type="PANTHER" id="PTHR42861">
    <property type="entry name" value="CALCIUM-TRANSPORTING ATPASE"/>
    <property type="match status" value="1"/>
</dbReference>
<dbReference type="Pfam" id="PF00690">
    <property type="entry name" value="Cation_ATPase_N"/>
    <property type="match status" value="1"/>
</dbReference>
<dbReference type="PROSITE" id="PS00154">
    <property type="entry name" value="ATPASE_E1_E2"/>
    <property type="match status" value="1"/>
</dbReference>
<sequence length="837" mass="93032">MHHKSVEESLRDLNTSTKGLSEEEVQKRVSIHGKNTLEEERESRIRVFIRQFTSPFILILFAAGLIAFLLGDVKDGLLVYGIVLINGLLGFYQELKAIASIEALKSLTALKTKVVRDGKEVEVDSRDLVPGDIVLLGEGDVVPADIRLLESVGLLVDEALLTGESLPVEKDADLLLFEDTPLHARANCLYKGTVVLRGKALGVVFATGKNTELGKIAQRVQEGSPESPLTKALGVFGKRWIFILLVLLSLLAFVGIMQGREPKTIIFFAIAQLISAVPEGLPIVVTLALVVGAIRLSREKVLVKYLPAVETLGSATYICTDKTGTITLGRLTVQDYVAYDKKELLLASALCNDADGMRGDPLEMALLEWLERERVNWQFLRKAYERVWEHPFDTKRRLMAVIVSDGSGKLDFYVKGALESLSNMCERECPKEVWEDHNRMAQEGLRVLAFGYARLDKIPKDVEEVRIEVVGLVGFLDPPKEGVKEAVETARSAGIRVIMITGDNLLTAKAVASMVNIYGEGDIALEGMDLERYSDDELYNLLKKTTVVARATPEDKYRIVKILQSRGEVVAVTGDGANDAPALRVADLGIAMGSGSQAAKDASKMIILDDNLAIIVNAIRRGRLIAKNIGKVIRYLLSANSFQIFYNSLAIITGLPLPLYPTQILWINLVTDGVQDKAYPFTKYEGNPMKEKPKSPIETFIGRHQIITVIYNGLLMAIAHYFLFLYMLKNYPYEIALTVSFTSAVISQWAVGIQEISDRPFLRNPIEHIRLNPYVFLGISIGAILQAVAIYLLSDYFHAVKLPLDMLPYVFFIPILTFLGIEVRKWVQRFEKNQFLS</sequence>
<evidence type="ECO:0000256" key="8">
    <source>
        <dbReference type="ARBA" id="ARBA00022989"/>
    </source>
</evidence>
<dbReference type="SUPFAM" id="SSF56784">
    <property type="entry name" value="HAD-like"/>
    <property type="match status" value="1"/>
</dbReference>
<keyword evidence="5" id="KW-0067">ATP-binding</keyword>
<dbReference type="SMART" id="SM00831">
    <property type="entry name" value="Cation_ATPase_N"/>
    <property type="match status" value="1"/>
</dbReference>
<keyword evidence="9 10" id="KW-0472">Membrane</keyword>
<dbReference type="PRINTS" id="PR00120">
    <property type="entry name" value="HATPASE"/>
</dbReference>
<dbReference type="SUPFAM" id="SSF81653">
    <property type="entry name" value="Calcium ATPase, transduction domain A"/>
    <property type="match status" value="1"/>
</dbReference>
<dbReference type="EMBL" id="DSFP01000033">
    <property type="protein sequence ID" value="HEW45772.1"/>
    <property type="molecule type" value="Genomic_DNA"/>
</dbReference>
<dbReference type="Pfam" id="PF00702">
    <property type="entry name" value="Hydrolase"/>
    <property type="match status" value="1"/>
</dbReference>
<feature type="transmembrane region" description="Helical" evidence="10">
    <location>
        <begin position="52"/>
        <end position="71"/>
    </location>
</feature>
<accession>A0A7C2ZII1</accession>
<feature type="transmembrane region" description="Helical" evidence="10">
    <location>
        <begin position="709"/>
        <end position="729"/>
    </location>
</feature>
<dbReference type="Pfam" id="PF00689">
    <property type="entry name" value="Cation_ATPase_C"/>
    <property type="match status" value="1"/>
</dbReference>
<feature type="transmembrane region" description="Helical" evidence="10">
    <location>
        <begin position="77"/>
        <end position="95"/>
    </location>
</feature>
<comment type="subcellular location">
    <subcellularLocation>
        <location evidence="1">Endomembrane system</location>
        <topology evidence="1">Multi-pass membrane protein</topology>
    </subcellularLocation>
</comment>
<evidence type="ECO:0000256" key="1">
    <source>
        <dbReference type="ARBA" id="ARBA00004127"/>
    </source>
</evidence>
<evidence type="ECO:0000256" key="5">
    <source>
        <dbReference type="ARBA" id="ARBA00022840"/>
    </source>
</evidence>
<dbReference type="InterPro" id="IPR008250">
    <property type="entry name" value="ATPase_P-typ_transduc_dom_A_sf"/>
</dbReference>
<feature type="transmembrane region" description="Helical" evidence="10">
    <location>
        <begin position="240"/>
        <end position="259"/>
    </location>
</feature>
<keyword evidence="2" id="KW-0597">Phosphoprotein</keyword>
<comment type="caution">
    <text evidence="12">The sequence shown here is derived from an EMBL/GenBank/DDBJ whole genome shotgun (WGS) entry which is preliminary data.</text>
</comment>
<dbReference type="AlphaFoldDB" id="A0A7C2ZII1"/>
<dbReference type="Gene3D" id="1.20.1110.10">
    <property type="entry name" value="Calcium-transporting ATPase, transmembrane domain"/>
    <property type="match status" value="2"/>
</dbReference>
<evidence type="ECO:0000256" key="6">
    <source>
        <dbReference type="ARBA" id="ARBA00022842"/>
    </source>
</evidence>
<dbReference type="InterPro" id="IPR006068">
    <property type="entry name" value="ATPase_P-typ_cation-transptr_C"/>
</dbReference>
<dbReference type="GO" id="GO:0016020">
    <property type="term" value="C:membrane"/>
    <property type="evidence" value="ECO:0007669"/>
    <property type="project" value="InterPro"/>
</dbReference>
<dbReference type="SFLD" id="SFLDS00003">
    <property type="entry name" value="Haloacid_Dehalogenase"/>
    <property type="match status" value="1"/>
</dbReference>
<dbReference type="InterPro" id="IPR018303">
    <property type="entry name" value="ATPase_P-typ_P_site"/>
</dbReference>
<dbReference type="InterPro" id="IPR059000">
    <property type="entry name" value="ATPase_P-type_domA"/>
</dbReference>
<dbReference type="InterPro" id="IPR001757">
    <property type="entry name" value="P_typ_ATPase"/>
</dbReference>
<keyword evidence="8 10" id="KW-1133">Transmembrane helix</keyword>
<evidence type="ECO:0000256" key="9">
    <source>
        <dbReference type="ARBA" id="ARBA00023136"/>
    </source>
</evidence>
<dbReference type="NCBIfam" id="TIGR01494">
    <property type="entry name" value="ATPase_P-type"/>
    <property type="match status" value="3"/>
</dbReference>
<keyword evidence="4" id="KW-0547">Nucleotide-binding</keyword>
<feature type="transmembrane region" description="Helical" evidence="10">
    <location>
        <begin position="265"/>
        <end position="294"/>
    </location>
</feature>
<dbReference type="InterPro" id="IPR023214">
    <property type="entry name" value="HAD_sf"/>
</dbReference>
<dbReference type="GO" id="GO:0012505">
    <property type="term" value="C:endomembrane system"/>
    <property type="evidence" value="ECO:0007669"/>
    <property type="project" value="UniProtKB-SubCell"/>
</dbReference>